<name>A0A8H6S6Y5_MYCCL</name>
<dbReference type="Proteomes" id="UP000613580">
    <property type="component" value="Unassembled WGS sequence"/>
</dbReference>
<protein>
    <submittedName>
        <fullName evidence="1">Uncharacterized protein</fullName>
    </submittedName>
</protein>
<organism evidence="1 2">
    <name type="scientific">Mycena chlorophos</name>
    <name type="common">Agaric fungus</name>
    <name type="synonym">Agaricus chlorophos</name>
    <dbReference type="NCBI Taxonomy" id="658473"/>
    <lineage>
        <taxon>Eukaryota</taxon>
        <taxon>Fungi</taxon>
        <taxon>Dikarya</taxon>
        <taxon>Basidiomycota</taxon>
        <taxon>Agaricomycotina</taxon>
        <taxon>Agaricomycetes</taxon>
        <taxon>Agaricomycetidae</taxon>
        <taxon>Agaricales</taxon>
        <taxon>Marasmiineae</taxon>
        <taxon>Mycenaceae</taxon>
        <taxon>Mycena</taxon>
    </lineage>
</organism>
<sequence>MLHIAFYIRTAGPEWVTWAFQVERENGFVKRGITSKKKPWANIDRRLLDFALIDQVKYLYDVTEELNIKPPRPENEPTNTERQIPGYPSCFVRTPCQKTFEPSKKTLGQVAYYLRDIVGGQPKNILKLLPTTVPRWGGVRILDKGDSIRAAWVPSNQDEDRREATFVRFEMEMEREGEFAPTICYGTLLEILQFDLPEERVLGSFAGRPLMIAVITPASISGDDASEEIITYRRELQQVVVEMTGVVALAGRFKTQGHWVILDRTNGAVRPEFVAAEPE</sequence>
<proteinExistence type="predicted"/>
<reference evidence="1" key="1">
    <citation type="submission" date="2020-05" db="EMBL/GenBank/DDBJ databases">
        <title>Mycena genomes resolve the evolution of fungal bioluminescence.</title>
        <authorList>
            <person name="Tsai I.J."/>
        </authorList>
    </citation>
    <scope>NUCLEOTIDE SEQUENCE</scope>
    <source>
        <strain evidence="1">110903Hualien_Pintung</strain>
    </source>
</reference>
<dbReference type="OrthoDB" id="3242924at2759"/>
<evidence type="ECO:0000313" key="2">
    <source>
        <dbReference type="Proteomes" id="UP000613580"/>
    </source>
</evidence>
<evidence type="ECO:0000313" key="1">
    <source>
        <dbReference type="EMBL" id="KAF7293325.1"/>
    </source>
</evidence>
<gene>
    <name evidence="1" type="ORF">HMN09_01212000</name>
</gene>
<comment type="caution">
    <text evidence="1">The sequence shown here is derived from an EMBL/GenBank/DDBJ whole genome shotgun (WGS) entry which is preliminary data.</text>
</comment>
<keyword evidence="2" id="KW-1185">Reference proteome</keyword>
<dbReference type="EMBL" id="JACAZE010000021">
    <property type="protein sequence ID" value="KAF7293325.1"/>
    <property type="molecule type" value="Genomic_DNA"/>
</dbReference>
<dbReference type="AlphaFoldDB" id="A0A8H6S6Y5"/>
<accession>A0A8H6S6Y5</accession>